<dbReference type="PANTHER" id="PTHR24057:SF0">
    <property type="entry name" value="PROTEIN KINASE SHAGGY-RELATED"/>
    <property type="match status" value="1"/>
</dbReference>
<dbReference type="PROSITE" id="PS50011">
    <property type="entry name" value="PROTEIN_KINASE_DOM"/>
    <property type="match status" value="1"/>
</dbReference>
<gene>
    <name evidence="10" type="ORF">PVMG_03368</name>
</gene>
<name>A0A0J9T600_PLAVI</name>
<dbReference type="GO" id="GO:0005737">
    <property type="term" value="C:cytoplasm"/>
    <property type="evidence" value="ECO:0007669"/>
    <property type="project" value="TreeGrafter"/>
</dbReference>
<dbReference type="Gene3D" id="1.10.510.10">
    <property type="entry name" value="Transferase(Phosphotransferase) domain 1"/>
    <property type="match status" value="1"/>
</dbReference>
<evidence type="ECO:0000256" key="3">
    <source>
        <dbReference type="ARBA" id="ARBA00022679"/>
    </source>
</evidence>
<organism evidence="10 11">
    <name type="scientific">Plasmodium vivax Mauritania I</name>
    <dbReference type="NCBI Taxonomy" id="1035515"/>
    <lineage>
        <taxon>Eukaryota</taxon>
        <taxon>Sar</taxon>
        <taxon>Alveolata</taxon>
        <taxon>Apicomplexa</taxon>
        <taxon>Aconoidasida</taxon>
        <taxon>Haemosporida</taxon>
        <taxon>Plasmodiidae</taxon>
        <taxon>Plasmodium</taxon>
        <taxon>Plasmodium (Plasmodium)</taxon>
    </lineage>
</organism>
<proteinExistence type="inferred from homology"/>
<evidence type="ECO:0000313" key="11">
    <source>
        <dbReference type="Proteomes" id="UP000053776"/>
    </source>
</evidence>
<dbReference type="InterPro" id="IPR000719">
    <property type="entry name" value="Prot_kinase_dom"/>
</dbReference>
<evidence type="ECO:0000256" key="2">
    <source>
        <dbReference type="ARBA" id="ARBA00022527"/>
    </source>
</evidence>
<keyword evidence="3" id="KW-0808">Transferase</keyword>
<dbReference type="GO" id="GO:0007165">
    <property type="term" value="P:signal transduction"/>
    <property type="evidence" value="ECO:0007669"/>
    <property type="project" value="TreeGrafter"/>
</dbReference>
<dbReference type="InterPro" id="IPR008271">
    <property type="entry name" value="Ser/Thr_kinase_AS"/>
</dbReference>
<dbReference type="EMBL" id="KQ235107">
    <property type="protein sequence ID" value="KMZ90519.1"/>
    <property type="molecule type" value="Genomic_DNA"/>
</dbReference>
<dbReference type="PROSITE" id="PS00107">
    <property type="entry name" value="PROTEIN_KINASE_ATP"/>
    <property type="match status" value="1"/>
</dbReference>
<evidence type="ECO:0000256" key="8">
    <source>
        <dbReference type="RuleBase" id="RU000304"/>
    </source>
</evidence>
<feature type="binding site" evidence="7">
    <location>
        <position position="59"/>
    </location>
    <ligand>
        <name>ATP</name>
        <dbReference type="ChEBI" id="CHEBI:30616"/>
    </ligand>
</feature>
<evidence type="ECO:0000313" key="10">
    <source>
        <dbReference type="EMBL" id="KMZ90519.1"/>
    </source>
</evidence>
<evidence type="ECO:0000256" key="4">
    <source>
        <dbReference type="ARBA" id="ARBA00022741"/>
    </source>
</evidence>
<keyword evidence="6 7" id="KW-0067">ATP-binding</keyword>
<evidence type="ECO:0000256" key="6">
    <source>
        <dbReference type="ARBA" id="ARBA00022840"/>
    </source>
</evidence>
<feature type="domain" description="Protein kinase" evidence="9">
    <location>
        <begin position="30"/>
        <end position="346"/>
    </location>
</feature>
<dbReference type="InterPro" id="IPR011009">
    <property type="entry name" value="Kinase-like_dom_sf"/>
</dbReference>
<keyword evidence="4 7" id="KW-0547">Nucleotide-binding</keyword>
<dbReference type="Pfam" id="PF00069">
    <property type="entry name" value="Pkinase"/>
    <property type="match status" value="1"/>
</dbReference>
<evidence type="ECO:0000256" key="1">
    <source>
        <dbReference type="ARBA" id="ARBA00005527"/>
    </source>
</evidence>
<dbReference type="GO" id="GO:0005524">
    <property type="term" value="F:ATP binding"/>
    <property type="evidence" value="ECO:0007669"/>
    <property type="project" value="UniProtKB-UniRule"/>
</dbReference>
<dbReference type="OrthoDB" id="272141at2759"/>
<dbReference type="PANTHER" id="PTHR24057">
    <property type="entry name" value="GLYCOGEN SYNTHASE KINASE-3 ALPHA"/>
    <property type="match status" value="1"/>
</dbReference>
<sequence>MCTPISIHRNLLKVAELVKMECVRKEEPKYKLVKLIGKGTFGKVYYAIDLCTQEPVAIKRSPKWRNKVSREVDLLQKMRHSENIVNLKSIFYTTTEKGFRIQNIVFKYMTYSLGKYIRFKKQERKENNQICKGIKHLHEHNLAHRDLKPDNILIDTGSSPFKVEICDLGSAKKVEESIISIPYICSRWYRAPELLCGSMYYTTDVDLWSLGCIIFELINLCPLFPGKFKKDDISEECSQIINLIEVLGSPRMYTVAEETDIWSSRRIDLFEVKSFYESIKGQTSNRNNRLIKELCGLNIRPLSWSSILGDILEESERELIGIVDGLLKWNPNERLKIDAVLSNPYFAT</sequence>
<evidence type="ECO:0000256" key="7">
    <source>
        <dbReference type="PROSITE-ProRule" id="PRU10141"/>
    </source>
</evidence>
<dbReference type="GO" id="GO:0030154">
    <property type="term" value="P:cell differentiation"/>
    <property type="evidence" value="ECO:0007669"/>
    <property type="project" value="TreeGrafter"/>
</dbReference>
<dbReference type="GO" id="GO:0004674">
    <property type="term" value="F:protein serine/threonine kinase activity"/>
    <property type="evidence" value="ECO:0007669"/>
    <property type="project" value="UniProtKB-KW"/>
</dbReference>
<accession>A0A0J9T600</accession>
<dbReference type="Proteomes" id="UP000053776">
    <property type="component" value="Unassembled WGS sequence"/>
</dbReference>
<evidence type="ECO:0000259" key="9">
    <source>
        <dbReference type="PROSITE" id="PS50011"/>
    </source>
</evidence>
<dbReference type="AlphaFoldDB" id="A0A0J9T600"/>
<keyword evidence="2 8" id="KW-0723">Serine/threonine-protein kinase</keyword>
<protein>
    <submittedName>
        <fullName evidence="10">Protein kinase domain-containing protein</fullName>
    </submittedName>
</protein>
<dbReference type="Gene3D" id="3.30.200.20">
    <property type="entry name" value="Phosphorylase Kinase, domain 1"/>
    <property type="match status" value="1"/>
</dbReference>
<comment type="similarity">
    <text evidence="1">Belongs to the protein kinase superfamily. CMGC Ser/Thr protein kinase family. GSK-3 subfamily.</text>
</comment>
<dbReference type="PROSITE" id="PS00108">
    <property type="entry name" value="PROTEIN_KINASE_ST"/>
    <property type="match status" value="1"/>
</dbReference>
<dbReference type="GO" id="GO:0005634">
    <property type="term" value="C:nucleus"/>
    <property type="evidence" value="ECO:0007669"/>
    <property type="project" value="TreeGrafter"/>
</dbReference>
<evidence type="ECO:0000256" key="5">
    <source>
        <dbReference type="ARBA" id="ARBA00022777"/>
    </source>
</evidence>
<dbReference type="InterPro" id="IPR050591">
    <property type="entry name" value="GSK-3"/>
</dbReference>
<dbReference type="InterPro" id="IPR017441">
    <property type="entry name" value="Protein_kinase_ATP_BS"/>
</dbReference>
<reference evidence="10 11" key="1">
    <citation type="submission" date="2011-08" db="EMBL/GenBank/DDBJ databases">
        <title>The Genome Sequence of Plasmodium vivax Mauritania I.</title>
        <authorList>
            <consortium name="The Broad Institute Genome Sequencing Platform"/>
            <consortium name="The Broad Institute Genome Sequencing Center for Infectious Disease"/>
            <person name="Neafsey D."/>
            <person name="Carlton J."/>
            <person name="Barnwell J."/>
            <person name="Collins W."/>
            <person name="Escalante A."/>
            <person name="Mullikin J."/>
            <person name="Saul A."/>
            <person name="Guigo R."/>
            <person name="Camara F."/>
            <person name="Young S.K."/>
            <person name="Zeng Q."/>
            <person name="Gargeya S."/>
            <person name="Fitzgerald M."/>
            <person name="Haas B."/>
            <person name="Abouelleil A."/>
            <person name="Alvarado L."/>
            <person name="Arachchi H.M."/>
            <person name="Berlin A."/>
            <person name="Brown A."/>
            <person name="Chapman S.B."/>
            <person name="Chen Z."/>
            <person name="Dunbar C."/>
            <person name="Freedman E."/>
            <person name="Gearin G."/>
            <person name="Gellesch M."/>
            <person name="Goldberg J."/>
            <person name="Griggs A."/>
            <person name="Gujja S."/>
            <person name="Heiman D."/>
            <person name="Howarth C."/>
            <person name="Larson L."/>
            <person name="Lui A."/>
            <person name="MacDonald P.J.P."/>
            <person name="Montmayeur A."/>
            <person name="Murphy C."/>
            <person name="Neiman D."/>
            <person name="Pearson M."/>
            <person name="Priest M."/>
            <person name="Roberts A."/>
            <person name="Saif S."/>
            <person name="Shea T."/>
            <person name="Shenoy N."/>
            <person name="Sisk P."/>
            <person name="Stolte C."/>
            <person name="Sykes S."/>
            <person name="Wortman J."/>
            <person name="Nusbaum C."/>
            <person name="Birren B."/>
        </authorList>
    </citation>
    <scope>NUCLEOTIDE SEQUENCE [LARGE SCALE GENOMIC DNA]</scope>
    <source>
        <strain evidence="10 11">Mauritania I</strain>
    </source>
</reference>
<dbReference type="SMART" id="SM00220">
    <property type="entry name" value="S_TKc"/>
    <property type="match status" value="1"/>
</dbReference>
<dbReference type="SUPFAM" id="SSF56112">
    <property type="entry name" value="Protein kinase-like (PK-like)"/>
    <property type="match status" value="1"/>
</dbReference>
<keyword evidence="5 10" id="KW-0418">Kinase</keyword>